<dbReference type="RefSeq" id="WP_207362493.1">
    <property type="nucleotide sequence ID" value="NZ_JAFMYV010000001.1"/>
</dbReference>
<keyword evidence="16" id="KW-0812">Transmembrane</keyword>
<keyword evidence="13" id="KW-0411">Iron-sulfur</keyword>
<evidence type="ECO:0000313" key="18">
    <source>
        <dbReference type="EMBL" id="MBO0934917.1"/>
    </source>
</evidence>
<keyword evidence="7" id="KW-0963">Cytoplasm</keyword>
<keyword evidence="10" id="KW-0418">Kinase</keyword>
<keyword evidence="18" id="KW-0067">ATP-binding</keyword>
<protein>
    <recommendedName>
        <fullName evidence="5">Oxygen sensor histidine kinase NreB</fullName>
        <ecNumber evidence="4">2.7.13.3</ecNumber>
    </recommendedName>
    <alternativeName>
        <fullName evidence="15">Nitrogen regulation protein B</fullName>
    </alternativeName>
</protein>
<evidence type="ECO:0000256" key="14">
    <source>
        <dbReference type="ARBA" id="ARBA00024827"/>
    </source>
</evidence>
<evidence type="ECO:0000256" key="15">
    <source>
        <dbReference type="ARBA" id="ARBA00030800"/>
    </source>
</evidence>
<dbReference type="InterPro" id="IPR003594">
    <property type="entry name" value="HATPase_dom"/>
</dbReference>
<feature type="domain" description="Histidine kinase" evidence="17">
    <location>
        <begin position="69"/>
        <end position="268"/>
    </location>
</feature>
<keyword evidence="6" id="KW-0004">4Fe-4S</keyword>
<dbReference type="Pfam" id="PF02518">
    <property type="entry name" value="HATPase_c"/>
    <property type="match status" value="1"/>
</dbReference>
<organism evidence="18 19">
    <name type="scientific">Fibrella rubiginis</name>
    <dbReference type="NCBI Taxonomy" id="2817060"/>
    <lineage>
        <taxon>Bacteria</taxon>
        <taxon>Pseudomonadati</taxon>
        <taxon>Bacteroidota</taxon>
        <taxon>Cytophagia</taxon>
        <taxon>Cytophagales</taxon>
        <taxon>Spirosomataceae</taxon>
        <taxon>Fibrella</taxon>
    </lineage>
</organism>
<comment type="subcellular location">
    <subcellularLocation>
        <location evidence="3">Cytoplasm</location>
    </subcellularLocation>
</comment>
<dbReference type="SMART" id="SM00387">
    <property type="entry name" value="HATPase_c"/>
    <property type="match status" value="1"/>
</dbReference>
<name>A0A939G9G4_9BACT</name>
<evidence type="ECO:0000256" key="8">
    <source>
        <dbReference type="ARBA" id="ARBA00022679"/>
    </source>
</evidence>
<evidence type="ECO:0000259" key="17">
    <source>
        <dbReference type="PROSITE" id="PS50109"/>
    </source>
</evidence>
<dbReference type="GO" id="GO:0051539">
    <property type="term" value="F:4 iron, 4 sulfur cluster binding"/>
    <property type="evidence" value="ECO:0007669"/>
    <property type="project" value="UniProtKB-KW"/>
</dbReference>
<evidence type="ECO:0000256" key="11">
    <source>
        <dbReference type="ARBA" id="ARBA00023004"/>
    </source>
</evidence>
<keyword evidence="11" id="KW-0408">Iron</keyword>
<dbReference type="PROSITE" id="PS50109">
    <property type="entry name" value="HIS_KIN"/>
    <property type="match status" value="1"/>
</dbReference>
<proteinExistence type="predicted"/>
<dbReference type="Gene3D" id="1.20.5.1930">
    <property type="match status" value="1"/>
</dbReference>
<dbReference type="AlphaFoldDB" id="A0A939G9G4"/>
<evidence type="ECO:0000256" key="5">
    <source>
        <dbReference type="ARBA" id="ARBA00017322"/>
    </source>
</evidence>
<dbReference type="GO" id="GO:0000155">
    <property type="term" value="F:phosphorelay sensor kinase activity"/>
    <property type="evidence" value="ECO:0007669"/>
    <property type="project" value="InterPro"/>
</dbReference>
<keyword evidence="18" id="KW-0547">Nucleotide-binding</keyword>
<dbReference type="CDD" id="cd16917">
    <property type="entry name" value="HATPase_UhpB-NarQ-NarX-like"/>
    <property type="match status" value="1"/>
</dbReference>
<evidence type="ECO:0000256" key="3">
    <source>
        <dbReference type="ARBA" id="ARBA00004496"/>
    </source>
</evidence>
<keyword evidence="16" id="KW-0472">Membrane</keyword>
<dbReference type="SUPFAM" id="SSF55874">
    <property type="entry name" value="ATPase domain of HSP90 chaperone/DNA topoisomerase II/histidine kinase"/>
    <property type="match status" value="1"/>
</dbReference>
<dbReference type="GO" id="GO:0005737">
    <property type="term" value="C:cytoplasm"/>
    <property type="evidence" value="ECO:0007669"/>
    <property type="project" value="UniProtKB-SubCell"/>
</dbReference>
<dbReference type="PANTHER" id="PTHR24421:SF59">
    <property type="entry name" value="OXYGEN SENSOR HISTIDINE KINASE NREB"/>
    <property type="match status" value="1"/>
</dbReference>
<dbReference type="Gene3D" id="3.30.565.10">
    <property type="entry name" value="Histidine kinase-like ATPase, C-terminal domain"/>
    <property type="match status" value="1"/>
</dbReference>
<keyword evidence="9" id="KW-0479">Metal-binding</keyword>
<dbReference type="InterPro" id="IPR011712">
    <property type="entry name" value="Sig_transdc_His_kin_sub3_dim/P"/>
</dbReference>
<comment type="function">
    <text evidence="14">Member of the two-component regulatory system NreB/NreC involved in the control of dissimilatory nitrate/nitrite reduction in response to oxygen. NreB functions as a direct oxygen sensor histidine kinase which is autophosphorylated, in the absence of oxygen, probably at the conserved histidine residue, and transfers its phosphate group probably to a conserved aspartate residue of NreC. NreB/NreC activates the expression of the nitrate (narGHJI) and nitrite (nir) reductase operons, as well as the putative nitrate transporter gene narT.</text>
</comment>
<accession>A0A939G9G4</accession>
<evidence type="ECO:0000313" key="19">
    <source>
        <dbReference type="Proteomes" id="UP000664034"/>
    </source>
</evidence>
<evidence type="ECO:0000256" key="12">
    <source>
        <dbReference type="ARBA" id="ARBA00023012"/>
    </source>
</evidence>
<dbReference type="GO" id="GO:0046872">
    <property type="term" value="F:metal ion binding"/>
    <property type="evidence" value="ECO:0007669"/>
    <property type="project" value="UniProtKB-KW"/>
</dbReference>
<keyword evidence="8" id="KW-0808">Transferase</keyword>
<dbReference type="EMBL" id="JAFMYV010000001">
    <property type="protein sequence ID" value="MBO0934917.1"/>
    <property type="molecule type" value="Genomic_DNA"/>
</dbReference>
<dbReference type="InterPro" id="IPR036890">
    <property type="entry name" value="HATPase_C_sf"/>
</dbReference>
<dbReference type="InterPro" id="IPR005467">
    <property type="entry name" value="His_kinase_dom"/>
</dbReference>
<sequence>MQQSKAQLIIVLLFGTFIFLLLCAFIIILLLFFKQRQRQNLTEKADIHTAYEQAILQAQLETQNQMLQHVAEELHDHVGQMLAVVVLYLNVLHEETSETPYRERVAKLLTHTTMLVNDVRGLSKSLSTDTIARFGLVACLTLEIERINRADRAEQATLQVLGEPYQLGEQTEIVLLRMVQEALNNALKYAYDAAITLTLDYQPDALMLTVADEGPGFSMSEVDARPLTGSGQGLHNLRRRATLLGGTCTWQTAPQQGTRVTLWIPRKDKPVIDKSPTTN</sequence>
<evidence type="ECO:0000256" key="6">
    <source>
        <dbReference type="ARBA" id="ARBA00022485"/>
    </source>
</evidence>
<dbReference type="InterPro" id="IPR050482">
    <property type="entry name" value="Sensor_HK_TwoCompSys"/>
</dbReference>
<evidence type="ECO:0000256" key="10">
    <source>
        <dbReference type="ARBA" id="ARBA00022777"/>
    </source>
</evidence>
<dbReference type="Pfam" id="PF07730">
    <property type="entry name" value="HisKA_3"/>
    <property type="match status" value="1"/>
</dbReference>
<dbReference type="InterPro" id="IPR004358">
    <property type="entry name" value="Sig_transdc_His_kin-like_C"/>
</dbReference>
<comment type="caution">
    <text evidence="18">The sequence shown here is derived from an EMBL/GenBank/DDBJ whole genome shotgun (WGS) entry which is preliminary data.</text>
</comment>
<comment type="cofactor">
    <cofactor evidence="2">
        <name>[4Fe-4S] cluster</name>
        <dbReference type="ChEBI" id="CHEBI:49883"/>
    </cofactor>
</comment>
<dbReference type="EC" id="2.7.13.3" evidence="4"/>
<dbReference type="PANTHER" id="PTHR24421">
    <property type="entry name" value="NITRATE/NITRITE SENSOR PROTEIN NARX-RELATED"/>
    <property type="match status" value="1"/>
</dbReference>
<gene>
    <name evidence="18" type="ORF">J2I47_00015</name>
</gene>
<evidence type="ECO:0000256" key="7">
    <source>
        <dbReference type="ARBA" id="ARBA00022490"/>
    </source>
</evidence>
<evidence type="ECO:0000256" key="1">
    <source>
        <dbReference type="ARBA" id="ARBA00000085"/>
    </source>
</evidence>
<dbReference type="GO" id="GO:0016020">
    <property type="term" value="C:membrane"/>
    <property type="evidence" value="ECO:0007669"/>
    <property type="project" value="InterPro"/>
</dbReference>
<keyword evidence="12" id="KW-0902">Two-component regulatory system</keyword>
<reference evidence="18" key="1">
    <citation type="submission" date="2021-03" db="EMBL/GenBank/DDBJ databases">
        <title>Fibrella sp. HMF5335 genome sequencing and assembly.</title>
        <authorList>
            <person name="Kang H."/>
            <person name="Kim H."/>
            <person name="Bae S."/>
            <person name="Joh K."/>
        </authorList>
    </citation>
    <scope>NUCLEOTIDE SEQUENCE</scope>
    <source>
        <strain evidence="18">HMF5335</strain>
    </source>
</reference>
<evidence type="ECO:0000256" key="4">
    <source>
        <dbReference type="ARBA" id="ARBA00012438"/>
    </source>
</evidence>
<feature type="transmembrane region" description="Helical" evidence="16">
    <location>
        <begin position="6"/>
        <end position="33"/>
    </location>
</feature>
<evidence type="ECO:0000256" key="16">
    <source>
        <dbReference type="SAM" id="Phobius"/>
    </source>
</evidence>
<keyword evidence="19" id="KW-1185">Reference proteome</keyword>
<dbReference type="PRINTS" id="PR00344">
    <property type="entry name" value="BCTRLSENSOR"/>
</dbReference>
<comment type="catalytic activity">
    <reaction evidence="1">
        <text>ATP + protein L-histidine = ADP + protein N-phospho-L-histidine.</text>
        <dbReference type="EC" id="2.7.13.3"/>
    </reaction>
</comment>
<evidence type="ECO:0000256" key="13">
    <source>
        <dbReference type="ARBA" id="ARBA00023014"/>
    </source>
</evidence>
<dbReference type="Proteomes" id="UP000664034">
    <property type="component" value="Unassembled WGS sequence"/>
</dbReference>
<dbReference type="GO" id="GO:0005524">
    <property type="term" value="F:ATP binding"/>
    <property type="evidence" value="ECO:0007669"/>
    <property type="project" value="UniProtKB-KW"/>
</dbReference>
<keyword evidence="16" id="KW-1133">Transmembrane helix</keyword>
<evidence type="ECO:0000256" key="2">
    <source>
        <dbReference type="ARBA" id="ARBA00001966"/>
    </source>
</evidence>
<dbReference type="GO" id="GO:0046983">
    <property type="term" value="F:protein dimerization activity"/>
    <property type="evidence" value="ECO:0007669"/>
    <property type="project" value="InterPro"/>
</dbReference>
<evidence type="ECO:0000256" key="9">
    <source>
        <dbReference type="ARBA" id="ARBA00022723"/>
    </source>
</evidence>